<keyword evidence="1" id="KW-0812">Transmembrane</keyword>
<keyword evidence="1" id="KW-1133">Transmembrane helix</keyword>
<dbReference type="Proteomes" id="UP001328107">
    <property type="component" value="Unassembled WGS sequence"/>
</dbReference>
<dbReference type="AlphaFoldDB" id="A0AAN5I942"/>
<organism evidence="2 3">
    <name type="scientific">Pristionchus mayeri</name>
    <dbReference type="NCBI Taxonomy" id="1317129"/>
    <lineage>
        <taxon>Eukaryota</taxon>
        <taxon>Metazoa</taxon>
        <taxon>Ecdysozoa</taxon>
        <taxon>Nematoda</taxon>
        <taxon>Chromadorea</taxon>
        <taxon>Rhabditida</taxon>
        <taxon>Rhabditina</taxon>
        <taxon>Diplogasteromorpha</taxon>
        <taxon>Diplogasteroidea</taxon>
        <taxon>Neodiplogasteridae</taxon>
        <taxon>Pristionchus</taxon>
    </lineage>
</organism>
<sequence>MSTVALIGLLDLLLLSLLLLLVFLLLFLFFLLLLLLALLALLVSRLTLLLQLLHGLPVEGMATEARPGRQRDQGRQHCSAQHLEDGVRELLSVVADAEANDARDDEDSLEDALGSALSRVVVVGGELLQGRRQHHDDSVHDSKPKILLISRYKTRKHQN</sequence>
<feature type="non-terminal residue" evidence="2">
    <location>
        <position position="159"/>
    </location>
</feature>
<feature type="transmembrane region" description="Helical" evidence="1">
    <location>
        <begin position="12"/>
        <end position="43"/>
    </location>
</feature>
<evidence type="ECO:0000313" key="2">
    <source>
        <dbReference type="EMBL" id="GMR55665.1"/>
    </source>
</evidence>
<accession>A0AAN5I942</accession>
<evidence type="ECO:0000256" key="1">
    <source>
        <dbReference type="SAM" id="Phobius"/>
    </source>
</evidence>
<reference evidence="3" key="1">
    <citation type="submission" date="2022-10" db="EMBL/GenBank/DDBJ databases">
        <title>Genome assembly of Pristionchus species.</title>
        <authorList>
            <person name="Yoshida K."/>
            <person name="Sommer R.J."/>
        </authorList>
    </citation>
    <scope>NUCLEOTIDE SEQUENCE [LARGE SCALE GENOMIC DNA]</scope>
    <source>
        <strain evidence="3">RS5460</strain>
    </source>
</reference>
<evidence type="ECO:0000313" key="3">
    <source>
        <dbReference type="Proteomes" id="UP001328107"/>
    </source>
</evidence>
<name>A0AAN5I942_9BILA</name>
<comment type="caution">
    <text evidence="2">The sequence shown here is derived from an EMBL/GenBank/DDBJ whole genome shotgun (WGS) entry which is preliminary data.</text>
</comment>
<keyword evidence="3" id="KW-1185">Reference proteome</keyword>
<proteinExistence type="predicted"/>
<gene>
    <name evidence="2" type="ORF">PMAYCL1PPCAC_25860</name>
</gene>
<protein>
    <submittedName>
        <fullName evidence="2">Uncharacterized protein</fullName>
    </submittedName>
</protein>
<keyword evidence="1" id="KW-0472">Membrane</keyword>
<dbReference type="EMBL" id="BTRK01000005">
    <property type="protein sequence ID" value="GMR55665.1"/>
    <property type="molecule type" value="Genomic_DNA"/>
</dbReference>